<protein>
    <submittedName>
        <fullName evidence="3">Alpha/beta hydrolase</fullName>
    </submittedName>
</protein>
<feature type="domain" description="Serine aminopeptidase S33" evidence="2">
    <location>
        <begin position="79"/>
        <end position="182"/>
    </location>
</feature>
<keyword evidence="1" id="KW-0472">Membrane</keyword>
<dbReference type="RefSeq" id="WP_190462629.1">
    <property type="nucleotide sequence ID" value="NZ_JACJPW010000008.1"/>
</dbReference>
<organism evidence="3 4">
    <name type="scientific">Aerosakkonema funiforme FACHB-1375</name>
    <dbReference type="NCBI Taxonomy" id="2949571"/>
    <lineage>
        <taxon>Bacteria</taxon>
        <taxon>Bacillati</taxon>
        <taxon>Cyanobacteriota</taxon>
        <taxon>Cyanophyceae</taxon>
        <taxon>Oscillatoriophycideae</taxon>
        <taxon>Aerosakkonematales</taxon>
        <taxon>Aerosakkonemataceae</taxon>
        <taxon>Aerosakkonema</taxon>
    </lineage>
</organism>
<name>A0A926VBR9_9CYAN</name>
<dbReference type="EMBL" id="JACJPW010000008">
    <property type="protein sequence ID" value="MBD2180438.1"/>
    <property type="molecule type" value="Genomic_DNA"/>
</dbReference>
<dbReference type="SUPFAM" id="SSF53474">
    <property type="entry name" value="alpha/beta-Hydrolases"/>
    <property type="match status" value="1"/>
</dbReference>
<dbReference type="Gene3D" id="3.40.50.1820">
    <property type="entry name" value="alpha/beta hydrolase"/>
    <property type="match status" value="1"/>
</dbReference>
<dbReference type="Pfam" id="PF12146">
    <property type="entry name" value="Hydrolase_4"/>
    <property type="match status" value="1"/>
</dbReference>
<dbReference type="GO" id="GO:0016787">
    <property type="term" value="F:hydrolase activity"/>
    <property type="evidence" value="ECO:0007669"/>
    <property type="project" value="UniProtKB-KW"/>
</dbReference>
<dbReference type="Proteomes" id="UP000641646">
    <property type="component" value="Unassembled WGS sequence"/>
</dbReference>
<dbReference type="PANTHER" id="PTHR12277">
    <property type="entry name" value="ALPHA/BETA HYDROLASE DOMAIN-CONTAINING PROTEIN"/>
    <property type="match status" value="1"/>
</dbReference>
<dbReference type="PANTHER" id="PTHR12277:SF81">
    <property type="entry name" value="PROTEIN ABHD13"/>
    <property type="match status" value="1"/>
</dbReference>
<dbReference type="InterPro" id="IPR029058">
    <property type="entry name" value="AB_hydrolase_fold"/>
</dbReference>
<keyword evidence="1" id="KW-0812">Transmembrane</keyword>
<sequence>MDKQKLKHLLIGDFSLKRLIRSIIFVYVSLCIYGYFFTDWMIFKPQASSYQDTKDILKLTAADGVQISAIYLPNSQATYTILYSHGNAEDLGDMLPILRELRELGFSVFAYDYRGYGTSQGTPSESNAYQDIDTAYDYLTRKLNISTQNIIVYGRSVGGGPSVDLASRKSVGGLILESAFTKAFLVVTRIPIVPFDKFANIDKIKKVRCPVLIIHGTSDSVIPVSHGQQLFESANEPKRFLWIEGADHNEDLISLGGDRYTKTLREFAQLVRQSQVLPNRQ</sequence>
<proteinExistence type="predicted"/>
<keyword evidence="1" id="KW-1133">Transmembrane helix</keyword>
<dbReference type="InterPro" id="IPR022742">
    <property type="entry name" value="Hydrolase_4"/>
</dbReference>
<evidence type="ECO:0000259" key="2">
    <source>
        <dbReference type="Pfam" id="PF12146"/>
    </source>
</evidence>
<keyword evidence="4" id="KW-1185">Reference proteome</keyword>
<feature type="transmembrane region" description="Helical" evidence="1">
    <location>
        <begin position="20"/>
        <end position="43"/>
    </location>
</feature>
<gene>
    <name evidence="3" type="ORF">H6G03_04830</name>
</gene>
<keyword evidence="3" id="KW-0378">Hydrolase</keyword>
<evidence type="ECO:0000313" key="3">
    <source>
        <dbReference type="EMBL" id="MBD2180438.1"/>
    </source>
</evidence>
<reference evidence="3" key="1">
    <citation type="journal article" date="2015" name="ISME J.">
        <title>Draft Genome Sequence of Streptomyces incarnatus NRRL8089, which Produces the Nucleoside Antibiotic Sinefungin.</title>
        <authorList>
            <person name="Oshima K."/>
            <person name="Hattori M."/>
            <person name="Shimizu H."/>
            <person name="Fukuda K."/>
            <person name="Nemoto M."/>
            <person name="Inagaki K."/>
            <person name="Tamura T."/>
        </authorList>
    </citation>
    <scope>NUCLEOTIDE SEQUENCE</scope>
    <source>
        <strain evidence="3">FACHB-1375</strain>
    </source>
</reference>
<evidence type="ECO:0000256" key="1">
    <source>
        <dbReference type="SAM" id="Phobius"/>
    </source>
</evidence>
<reference evidence="3" key="2">
    <citation type="submission" date="2020-08" db="EMBL/GenBank/DDBJ databases">
        <authorList>
            <person name="Chen M."/>
            <person name="Teng W."/>
            <person name="Zhao L."/>
            <person name="Hu C."/>
            <person name="Zhou Y."/>
            <person name="Han B."/>
            <person name="Song L."/>
            <person name="Shu W."/>
        </authorList>
    </citation>
    <scope>NUCLEOTIDE SEQUENCE</scope>
    <source>
        <strain evidence="3">FACHB-1375</strain>
    </source>
</reference>
<evidence type="ECO:0000313" key="4">
    <source>
        <dbReference type="Proteomes" id="UP000641646"/>
    </source>
</evidence>
<dbReference type="AlphaFoldDB" id="A0A926VBR9"/>
<comment type="caution">
    <text evidence="3">The sequence shown here is derived from an EMBL/GenBank/DDBJ whole genome shotgun (WGS) entry which is preliminary data.</text>
</comment>
<accession>A0A926VBR9</accession>